<evidence type="ECO:0000313" key="4">
    <source>
        <dbReference type="Proteomes" id="UP000663880"/>
    </source>
</evidence>
<keyword evidence="4" id="KW-1185">Reference proteome</keyword>
<feature type="region of interest" description="Disordered" evidence="1">
    <location>
        <begin position="233"/>
        <end position="292"/>
    </location>
</feature>
<evidence type="ECO:0000259" key="2">
    <source>
        <dbReference type="PROSITE" id="PS52052"/>
    </source>
</evidence>
<feature type="region of interest" description="Disordered" evidence="1">
    <location>
        <begin position="415"/>
        <end position="469"/>
    </location>
</feature>
<reference evidence="3" key="1">
    <citation type="submission" date="2021-02" db="EMBL/GenBank/DDBJ databases">
        <authorList>
            <person name="Steward A R."/>
        </authorList>
    </citation>
    <scope>NUCLEOTIDE SEQUENCE</scope>
</reference>
<dbReference type="Gene3D" id="1.20.5.170">
    <property type="match status" value="1"/>
</dbReference>
<feature type="compositionally biased region" description="Polar residues" evidence="1">
    <location>
        <begin position="241"/>
        <end position="264"/>
    </location>
</feature>
<feature type="compositionally biased region" description="Basic and acidic residues" evidence="1">
    <location>
        <begin position="415"/>
        <end position="425"/>
    </location>
</feature>
<proteinExistence type="predicted"/>
<gene>
    <name evidence="3" type="ORF">PMACD_LOCUS819</name>
</gene>
<dbReference type="OrthoDB" id="6022555at2759"/>
<dbReference type="SMART" id="SM01300">
    <property type="entry name" value="PEHE"/>
    <property type="match status" value="1"/>
</dbReference>
<dbReference type="GO" id="GO:0003682">
    <property type="term" value="F:chromatin binding"/>
    <property type="evidence" value="ECO:0007669"/>
    <property type="project" value="TreeGrafter"/>
</dbReference>
<dbReference type="AlphaFoldDB" id="A0A821LM11"/>
<comment type="caution">
    <text evidence="3">The sequence shown here is derived from an EMBL/GenBank/DDBJ whole genome shotgun (WGS) entry which is preliminary data.</text>
</comment>
<dbReference type="Proteomes" id="UP000663880">
    <property type="component" value="Unassembled WGS sequence"/>
</dbReference>
<feature type="domain" description="PEHE" evidence="2">
    <location>
        <begin position="503"/>
        <end position="621"/>
    </location>
</feature>
<protein>
    <recommendedName>
        <fullName evidence="2">PEHE domain-containing protein</fullName>
    </recommendedName>
</protein>
<name>A0A821LM11_9NEOP</name>
<dbReference type="EMBL" id="CAJOBZ010000001">
    <property type="protein sequence ID" value="CAF4753118.1"/>
    <property type="molecule type" value="Genomic_DNA"/>
</dbReference>
<accession>A0A821LM11</accession>
<dbReference type="PROSITE" id="PS52052">
    <property type="entry name" value="PEHE"/>
    <property type="match status" value="1"/>
</dbReference>
<evidence type="ECO:0000256" key="1">
    <source>
        <dbReference type="SAM" id="MobiDB-lite"/>
    </source>
</evidence>
<dbReference type="InterPro" id="IPR029332">
    <property type="entry name" value="PEHE_dom"/>
</dbReference>
<dbReference type="InterPro" id="IPR026711">
    <property type="entry name" value="Msl-1"/>
</dbReference>
<dbReference type="PANTHER" id="PTHR21656">
    <property type="entry name" value="MALE-SPECIFIC LETHAL-1 PROTEIN"/>
    <property type="match status" value="1"/>
</dbReference>
<dbReference type="Pfam" id="PF15275">
    <property type="entry name" value="PEHE"/>
    <property type="match status" value="1"/>
</dbReference>
<sequence length="638" mass="73308">MNSRNSVNKNNLMNFSTGLTTLNQLDPKDDLVRFPFDHIYACHSDPGRRTVLPLDKQVEQASRLVVAEKEDKYLNLNKIHEHLNALELKNKRLKDLLIYHLELVQQQNEAITKKDKLYQVLKLENNALKAKLVGTFGISIACDPHEMTYHPPEPTSTVTSETITQKSPQIVDFYPAVTSHRSPERKNDLKEIFERARISAQALIEKHNREIAAGANYAQLKTCAGQMIENKRSGMKKANCKQPQSQAKPRQTMNRKASPKTNPMVQRKKRKSTSKSTRCRSKQQIETPQAVALGKSYQSPSFKKAFKYKSTGSLAQCLRLIDTIPTGEDPYQLGEAEFQEVQENPILKRKSASHLFVNKKRKSALEDIVSDSEECEVDILNVTPDMESKENLGYPIDPTEPVLEQSLSIEELHDSLSQESRHMQTEEQPSTSRGKKRALSTTGISKETKKSRAKREKRSPPPGVLIHEPFHTLIGDPECDWCVTLATGVNSELFDPDLALLNNVEVPQWRENKYEPDSHCVCAEFVNDKTYEKRHNKHETEERRQLRWHMRRIREQRHMERLRQRHKDSWSNMPVTPPSVYTLWPRPQRDLHELQIALSLPVGAFGEDIPDLPHANFMLPWVRTSKALKRAKRSKTLH</sequence>
<feature type="compositionally biased region" description="Basic residues" evidence="1">
    <location>
        <begin position="266"/>
        <end position="281"/>
    </location>
</feature>
<dbReference type="PANTHER" id="PTHR21656:SF2">
    <property type="entry name" value="MALE-SPECIFIC LETHAL 1 HOMOLOG"/>
    <property type="match status" value="1"/>
</dbReference>
<dbReference type="Gene3D" id="6.10.250.2000">
    <property type="match status" value="1"/>
</dbReference>
<dbReference type="GO" id="GO:0072487">
    <property type="term" value="C:MSL complex"/>
    <property type="evidence" value="ECO:0007669"/>
    <property type="project" value="InterPro"/>
</dbReference>
<organism evidence="3 4">
    <name type="scientific">Pieris macdunnoughi</name>
    <dbReference type="NCBI Taxonomy" id="345717"/>
    <lineage>
        <taxon>Eukaryota</taxon>
        <taxon>Metazoa</taxon>
        <taxon>Ecdysozoa</taxon>
        <taxon>Arthropoda</taxon>
        <taxon>Hexapoda</taxon>
        <taxon>Insecta</taxon>
        <taxon>Pterygota</taxon>
        <taxon>Neoptera</taxon>
        <taxon>Endopterygota</taxon>
        <taxon>Lepidoptera</taxon>
        <taxon>Glossata</taxon>
        <taxon>Ditrysia</taxon>
        <taxon>Papilionoidea</taxon>
        <taxon>Pieridae</taxon>
        <taxon>Pierinae</taxon>
        <taxon>Pieris</taxon>
    </lineage>
</organism>
<evidence type="ECO:0000313" key="3">
    <source>
        <dbReference type="EMBL" id="CAF4753118.1"/>
    </source>
</evidence>